<keyword evidence="3" id="KW-1185">Reference proteome</keyword>
<reference evidence="2" key="1">
    <citation type="submission" date="2022-06" db="EMBL/GenBank/DDBJ databases">
        <title>Genome sequencing of Brevibacillus sp. BB3-R1.</title>
        <authorList>
            <person name="Heo J."/>
            <person name="Lee D."/>
            <person name="Won M."/>
            <person name="Han B.-H."/>
            <person name="Hong S.-B."/>
            <person name="Kwon S.-W."/>
        </authorList>
    </citation>
    <scope>NUCLEOTIDE SEQUENCE</scope>
    <source>
        <strain evidence="2">BB3-R1</strain>
    </source>
</reference>
<dbReference type="EMBL" id="CP098755">
    <property type="protein sequence ID" value="USG68240.1"/>
    <property type="molecule type" value="Genomic_DNA"/>
</dbReference>
<dbReference type="RefSeq" id="WP_251875749.1">
    <property type="nucleotide sequence ID" value="NZ_CP098755.1"/>
</dbReference>
<accession>A0ABY4WM53</accession>
<organism evidence="2 3">
    <name type="scientific">Brevibacillus ruminantium</name>
    <dbReference type="NCBI Taxonomy" id="2950604"/>
    <lineage>
        <taxon>Bacteria</taxon>
        <taxon>Bacillati</taxon>
        <taxon>Bacillota</taxon>
        <taxon>Bacilli</taxon>
        <taxon>Bacillales</taxon>
        <taxon>Paenibacillaceae</taxon>
        <taxon>Brevibacillus</taxon>
    </lineage>
</organism>
<gene>
    <name evidence="2" type="ORF">NDK47_13555</name>
</gene>
<name>A0ABY4WM53_9BACL</name>
<protein>
    <submittedName>
        <fullName evidence="2">YdeI/OmpD-associated family protein</fullName>
    </submittedName>
</protein>
<sequence length="231" mass="25786">MTELAKKLRIKEGHKLLVLNPPEDYRTGLPALPEEATQEIVLTPNQEMLDKLSGVADCLLLFVHGMAELQAWAAFAVSTLASEGMFWIAYPKQSSKINTDLNRDKGWEAITQAGFEGVAMVSIDSTWSGVRFRPAGLVKSTRTARTEKKAASPSGETKPAADRVVIVPDDLQAALVQSPQAQTFFEGLSYTNRKEYVRWVTDAKREETRLSRIQKTVERLESHLKNPWVKS</sequence>
<evidence type="ECO:0000313" key="3">
    <source>
        <dbReference type="Proteomes" id="UP001056500"/>
    </source>
</evidence>
<feature type="region of interest" description="Disordered" evidence="1">
    <location>
        <begin position="141"/>
        <end position="161"/>
    </location>
</feature>
<dbReference type="Proteomes" id="UP001056500">
    <property type="component" value="Chromosome"/>
</dbReference>
<dbReference type="Pfam" id="PF13376">
    <property type="entry name" value="OmdA"/>
    <property type="match status" value="1"/>
</dbReference>
<evidence type="ECO:0000313" key="2">
    <source>
        <dbReference type="EMBL" id="USG68240.1"/>
    </source>
</evidence>
<evidence type="ECO:0000256" key="1">
    <source>
        <dbReference type="SAM" id="MobiDB-lite"/>
    </source>
</evidence>
<proteinExistence type="predicted"/>